<feature type="signal peptide" evidence="6">
    <location>
        <begin position="1"/>
        <end position="24"/>
    </location>
</feature>
<feature type="active site" description="Charge relay system" evidence="5">
    <location>
        <position position="252"/>
    </location>
</feature>
<comment type="similarity">
    <text evidence="1 5">Belongs to the peptidase S8 family.</text>
</comment>
<dbReference type="PROSITE" id="PS00138">
    <property type="entry name" value="SUBTILASE_SER"/>
    <property type="match status" value="1"/>
</dbReference>
<dbReference type="GO" id="GO:0006508">
    <property type="term" value="P:proteolysis"/>
    <property type="evidence" value="ECO:0007669"/>
    <property type="project" value="UniProtKB-KW"/>
</dbReference>
<dbReference type="PANTHER" id="PTHR43806">
    <property type="entry name" value="PEPTIDASE S8"/>
    <property type="match status" value="1"/>
</dbReference>
<dbReference type="InterPro" id="IPR050131">
    <property type="entry name" value="Peptidase_S8_subtilisin-like"/>
</dbReference>
<dbReference type="PANTHER" id="PTHR43806:SF11">
    <property type="entry name" value="CEREVISIN-RELATED"/>
    <property type="match status" value="1"/>
</dbReference>
<evidence type="ECO:0000259" key="7">
    <source>
        <dbReference type="Pfam" id="PF00082"/>
    </source>
</evidence>
<comment type="caution">
    <text evidence="8">The sequence shown here is derived from an EMBL/GenBank/DDBJ whole genome shotgun (WGS) entry which is preliminary data.</text>
</comment>
<dbReference type="InterPro" id="IPR023828">
    <property type="entry name" value="Peptidase_S8_Ser-AS"/>
</dbReference>
<gene>
    <name evidence="8" type="ORF">APY09_04260</name>
</gene>
<keyword evidence="3 5" id="KW-0378">Hydrolase</keyword>
<dbReference type="PROSITE" id="PS51892">
    <property type="entry name" value="SUBTILASE"/>
    <property type="match status" value="1"/>
</dbReference>
<dbReference type="AlphaFoldDB" id="A0A0V8S0M1"/>
<dbReference type="InterPro" id="IPR000209">
    <property type="entry name" value="Peptidase_S8/S53_dom"/>
</dbReference>
<feature type="active site" description="Charge relay system" evidence="5">
    <location>
        <position position="93"/>
    </location>
</feature>
<evidence type="ECO:0000256" key="3">
    <source>
        <dbReference type="ARBA" id="ARBA00022801"/>
    </source>
</evidence>
<evidence type="ECO:0000256" key="6">
    <source>
        <dbReference type="SAM" id="SignalP"/>
    </source>
</evidence>
<evidence type="ECO:0000256" key="1">
    <source>
        <dbReference type="ARBA" id="ARBA00011073"/>
    </source>
</evidence>
<reference evidence="8 9" key="1">
    <citation type="submission" date="2015-10" db="EMBL/GenBank/DDBJ databases">
        <title>Draft Genome of Actinomyces odontolyticus subsp. actinosynbacter strain XH001.</title>
        <authorList>
            <person name="Mclean J.S."/>
            <person name="He X."/>
        </authorList>
    </citation>
    <scope>NUCLEOTIDE SEQUENCE [LARGE SCALE GENOMIC DNA]</scope>
    <source>
        <strain evidence="8 9">XH001</strain>
    </source>
</reference>
<evidence type="ECO:0000256" key="4">
    <source>
        <dbReference type="ARBA" id="ARBA00022825"/>
    </source>
</evidence>
<dbReference type="CDD" id="cd00306">
    <property type="entry name" value="Peptidases_S8_S53"/>
    <property type="match status" value="1"/>
</dbReference>
<evidence type="ECO:0000256" key="5">
    <source>
        <dbReference type="PROSITE-ProRule" id="PRU01240"/>
    </source>
</evidence>
<keyword evidence="6" id="KW-0732">Signal</keyword>
<dbReference type="GO" id="GO:0004252">
    <property type="term" value="F:serine-type endopeptidase activity"/>
    <property type="evidence" value="ECO:0007669"/>
    <property type="project" value="UniProtKB-UniRule"/>
</dbReference>
<keyword evidence="2 5" id="KW-0645">Protease</keyword>
<dbReference type="EMBL" id="LLVT01000001">
    <property type="protein sequence ID" value="KSW13714.1"/>
    <property type="molecule type" value="Genomic_DNA"/>
</dbReference>
<proteinExistence type="inferred from homology"/>
<accession>A0A0V8S0M1</accession>
<evidence type="ECO:0000313" key="8">
    <source>
        <dbReference type="EMBL" id="KSW13714.1"/>
    </source>
</evidence>
<dbReference type="Pfam" id="PF00082">
    <property type="entry name" value="Peptidase_S8"/>
    <property type="match status" value="1"/>
</dbReference>
<feature type="domain" description="Peptidase S8/S53" evidence="7">
    <location>
        <begin position="52"/>
        <end position="299"/>
    </location>
</feature>
<dbReference type="Proteomes" id="UP000054686">
    <property type="component" value="Unassembled WGS sequence"/>
</dbReference>
<dbReference type="SUPFAM" id="SSF52743">
    <property type="entry name" value="Subtilisin-like"/>
    <property type="match status" value="1"/>
</dbReference>
<dbReference type="OrthoDB" id="3266786at2"/>
<organism evidence="8 9">
    <name type="scientific">Schaalia odontolytica</name>
    <dbReference type="NCBI Taxonomy" id="1660"/>
    <lineage>
        <taxon>Bacteria</taxon>
        <taxon>Bacillati</taxon>
        <taxon>Actinomycetota</taxon>
        <taxon>Actinomycetes</taxon>
        <taxon>Actinomycetales</taxon>
        <taxon>Actinomycetaceae</taxon>
        <taxon>Schaalia</taxon>
    </lineage>
</organism>
<feature type="active site" description="Charge relay system" evidence="5">
    <location>
        <position position="61"/>
    </location>
</feature>
<protein>
    <submittedName>
        <fullName evidence="8">Peptidase S8</fullName>
    </submittedName>
</protein>
<dbReference type="InterPro" id="IPR015500">
    <property type="entry name" value="Peptidase_S8_subtilisin-rel"/>
</dbReference>
<evidence type="ECO:0000256" key="2">
    <source>
        <dbReference type="ARBA" id="ARBA00022670"/>
    </source>
</evidence>
<sequence length="383" mass="40694">MGVLASALALSLGASLTPVAPAYAADPPVTADKQDYYKYYKLKSIHDQGITGKGVTIAVLDGAVNPNIPELRGANIQDRMPCVKDSAPENAAHGTTVAQILVSPEFGVAPDATLYTYTLPLHGDASNCTLSGWTGEAENDTPLLIEQAINDGANIITISSNFGDNSIDLRWAMARAMAAGVIVVAAMGNETTEDPDDALAIWTGICGIGATLHDGSLTEYTNWGNGLLTTALGTVVTRDTSTGRVEEADGTSFATPIIAGFLALGWQHFDEDVSAGQMLQALAATGRSGNEWNKFTGYGPADPIAFLRSDPSQYTDENPCVPQDNRSLPTRDDVIDYMDGVVNPILIRNDDVYVYRGVNEEAALSREHGYPTHIGTSPRYHSQ</sequence>
<keyword evidence="4 5" id="KW-0720">Serine protease</keyword>
<feature type="chain" id="PRO_5006895350" evidence="6">
    <location>
        <begin position="25"/>
        <end position="383"/>
    </location>
</feature>
<dbReference type="InterPro" id="IPR036852">
    <property type="entry name" value="Peptidase_S8/S53_dom_sf"/>
</dbReference>
<evidence type="ECO:0000313" key="9">
    <source>
        <dbReference type="Proteomes" id="UP000054686"/>
    </source>
</evidence>
<dbReference type="Gene3D" id="3.40.50.200">
    <property type="entry name" value="Peptidase S8/S53 domain"/>
    <property type="match status" value="1"/>
</dbReference>
<dbReference type="PRINTS" id="PR00723">
    <property type="entry name" value="SUBTILISIN"/>
</dbReference>
<name>A0A0V8S0M1_9ACTO</name>